<keyword evidence="7 12" id="KW-0520">NAD</keyword>
<evidence type="ECO:0000256" key="1">
    <source>
        <dbReference type="ARBA" id="ARBA00007532"/>
    </source>
</evidence>
<evidence type="ECO:0000256" key="9">
    <source>
        <dbReference type="ARBA" id="ARBA00023284"/>
    </source>
</evidence>
<dbReference type="FunFam" id="3.30.390.30:FF:000001">
    <property type="entry name" value="Dihydrolipoyl dehydrogenase"/>
    <property type="match status" value="1"/>
</dbReference>
<dbReference type="SUPFAM" id="SSF55424">
    <property type="entry name" value="FAD/NAD-linked reductases, dimerisation (C-terminal) domain"/>
    <property type="match status" value="1"/>
</dbReference>
<dbReference type="eggNOG" id="COG1249">
    <property type="taxonomic scope" value="Bacteria"/>
</dbReference>
<evidence type="ECO:0000256" key="13">
    <source>
        <dbReference type="PIRSR" id="PIRSR000350-4"/>
    </source>
</evidence>
<feature type="active site" description="Proton acceptor" evidence="11">
    <location>
        <position position="461"/>
    </location>
</feature>
<evidence type="ECO:0000256" key="10">
    <source>
        <dbReference type="ARBA" id="ARBA00049187"/>
    </source>
</evidence>
<dbReference type="PIRSF" id="PIRSF000350">
    <property type="entry name" value="Mercury_reductase_MerA"/>
    <property type="match status" value="1"/>
</dbReference>
<dbReference type="Gene3D" id="3.30.390.30">
    <property type="match status" value="1"/>
</dbReference>
<dbReference type="InterPro" id="IPR016156">
    <property type="entry name" value="FAD/NAD-linked_Rdtase_dimer_sf"/>
</dbReference>
<feature type="domain" description="FAD/NAD(P)-binding" evidence="16">
    <location>
        <begin position="21"/>
        <end position="344"/>
    </location>
</feature>
<comment type="catalytic activity">
    <reaction evidence="10 14">
        <text>N(6)-[(R)-dihydrolipoyl]-L-lysyl-[protein] + NAD(+) = N(6)-[(R)-lipoyl]-L-lysyl-[protein] + NADH + H(+)</text>
        <dbReference type="Rhea" id="RHEA:15045"/>
        <dbReference type="Rhea" id="RHEA-COMP:10474"/>
        <dbReference type="Rhea" id="RHEA-COMP:10475"/>
        <dbReference type="ChEBI" id="CHEBI:15378"/>
        <dbReference type="ChEBI" id="CHEBI:57540"/>
        <dbReference type="ChEBI" id="CHEBI:57945"/>
        <dbReference type="ChEBI" id="CHEBI:83099"/>
        <dbReference type="ChEBI" id="CHEBI:83100"/>
        <dbReference type="EC" id="1.8.1.4"/>
    </reaction>
</comment>
<dbReference type="EMBL" id="AFXA01000011">
    <property type="protein sequence ID" value="EGV00164.1"/>
    <property type="molecule type" value="Genomic_DNA"/>
</dbReference>
<feature type="binding site" evidence="12">
    <location>
        <position position="290"/>
    </location>
    <ligand>
        <name>NAD(+)</name>
        <dbReference type="ChEBI" id="CHEBI:57540"/>
    </ligand>
</feature>
<feature type="binding site" evidence="12">
    <location>
        <position position="329"/>
    </location>
    <ligand>
        <name>FAD</name>
        <dbReference type="ChEBI" id="CHEBI:57692"/>
    </ligand>
</feature>
<dbReference type="PROSITE" id="PS00076">
    <property type="entry name" value="PYRIDINE_REDOX_1"/>
    <property type="match status" value="1"/>
</dbReference>
<dbReference type="InterPro" id="IPR012999">
    <property type="entry name" value="Pyr_OxRdtase_I_AS"/>
</dbReference>
<dbReference type="InterPro" id="IPR001100">
    <property type="entry name" value="Pyr_nuc-diS_OxRdtase"/>
</dbReference>
<dbReference type="STRING" id="1037410.MCSF7_01861"/>
<keyword evidence="8" id="KW-1015">Disulfide bond</keyword>
<dbReference type="InterPro" id="IPR023753">
    <property type="entry name" value="FAD/NAD-binding_dom"/>
</dbReference>
<evidence type="ECO:0000256" key="2">
    <source>
        <dbReference type="ARBA" id="ARBA00012608"/>
    </source>
</evidence>
<comment type="similarity">
    <text evidence="1 14">Belongs to the class-I pyridine nucleotide-disulfide oxidoreductase family.</text>
</comment>
<comment type="caution">
    <text evidence="17">The sequence shown here is derived from an EMBL/GenBank/DDBJ whole genome shotgun (WGS) entry which is preliminary data.</text>
</comment>
<dbReference type="Gene3D" id="3.50.50.60">
    <property type="entry name" value="FAD/NAD(P)-binding domain"/>
    <property type="match status" value="2"/>
</dbReference>
<comment type="cofactor">
    <cofactor evidence="12 14">
        <name>FAD</name>
        <dbReference type="ChEBI" id="CHEBI:57692"/>
    </cofactor>
    <text evidence="12 14">Binds 1 FAD per subunit.</text>
</comment>
<dbReference type="EC" id="1.8.1.4" evidence="2 14"/>
<evidence type="ECO:0000256" key="3">
    <source>
        <dbReference type="ARBA" id="ARBA00016961"/>
    </source>
</evidence>
<evidence type="ECO:0000256" key="14">
    <source>
        <dbReference type="RuleBase" id="RU003692"/>
    </source>
</evidence>
<dbReference type="PANTHER" id="PTHR22912:SF160">
    <property type="entry name" value="DIHYDROLIPOYL DEHYDROGENASE"/>
    <property type="match status" value="1"/>
</dbReference>
<keyword evidence="5 12" id="KW-0274">FAD</keyword>
<keyword evidence="18" id="KW-1185">Reference proteome</keyword>
<dbReference type="PANTHER" id="PTHR22912">
    <property type="entry name" value="DISULFIDE OXIDOREDUCTASE"/>
    <property type="match status" value="1"/>
</dbReference>
<evidence type="ECO:0000256" key="5">
    <source>
        <dbReference type="ARBA" id="ARBA00022827"/>
    </source>
</evidence>
<accession>F9UKF9</accession>
<evidence type="ECO:0000256" key="4">
    <source>
        <dbReference type="ARBA" id="ARBA00022630"/>
    </source>
</evidence>
<sequence>MNAECKGQCASKYEGHIDAEFDVIVVGSGPGGYLAAEEAGKQGLKTLIVEKEFWGGVCLNVGCIPTKTLLKSAEVLETLQHAGEYGIVGNLSDLNIDWAATWSKMHERKYKVVDQLTKGVQMLMRGSKVTMENGEAEFLTPKVIKVNDKVYAGKKIILAMGSYARKLTMLPGFEKAYEEKVALTSREAINYDSNLPKSIVIVGGGVIGVEFAQVFKAAGAKVTILQNTDQILMGVDKDAVKEMTKVLTASGVEIVYNAQTKELNDQKELVYSVNGEEKVVKADAYLIAVGRIPQSRGLKEVGIELGSRGEVIVDDKMRTNVEGVYAIGDLTGQSMLAHVAYQHAIVAVEDILGMDASYKNKPIPGCIYTHPEISFTGLTEEQAKEKGYDAFSAKYSFSFLGKAIAAKATTGFAKLVVDKKDGKILGGHIIGPNSTDYISEIVLAIEKGVTVFDLAHTIHPHPTFSEIIWECARSAALKLHLEHKK</sequence>
<dbReference type="Proteomes" id="UP000004978">
    <property type="component" value="Unassembled WGS sequence"/>
</dbReference>
<feature type="binding site" evidence="12">
    <location>
        <begin position="335"/>
        <end position="338"/>
    </location>
    <ligand>
        <name>FAD</name>
        <dbReference type="ChEBI" id="CHEBI:57692"/>
    </ligand>
</feature>
<name>F9UKF9_9BACT</name>
<dbReference type="GO" id="GO:0004148">
    <property type="term" value="F:dihydrolipoyl dehydrogenase (NADH) activity"/>
    <property type="evidence" value="ECO:0007669"/>
    <property type="project" value="UniProtKB-EC"/>
</dbReference>
<keyword evidence="9 14" id="KW-0676">Redox-active center</keyword>
<feature type="binding site" evidence="12">
    <location>
        <begin position="203"/>
        <end position="210"/>
    </location>
    <ligand>
        <name>NAD(+)</name>
        <dbReference type="ChEBI" id="CHEBI:57540"/>
    </ligand>
</feature>
<organism evidence="17 18">
    <name type="scientific">Mycoplasmopsis columbina SF7</name>
    <dbReference type="NCBI Taxonomy" id="1037410"/>
    <lineage>
        <taxon>Bacteria</taxon>
        <taxon>Bacillati</taxon>
        <taxon>Mycoplasmatota</taxon>
        <taxon>Mycoplasmoidales</taxon>
        <taxon>Metamycoplasmataceae</taxon>
        <taxon>Mycoplasmopsis</taxon>
    </lineage>
</organism>
<evidence type="ECO:0000313" key="18">
    <source>
        <dbReference type="Proteomes" id="UP000004978"/>
    </source>
</evidence>
<feature type="domain" description="Pyridine nucleotide-disulphide oxidoreductase dimerisation" evidence="15">
    <location>
        <begin position="363"/>
        <end position="470"/>
    </location>
</feature>
<dbReference type="AlphaFoldDB" id="F9UKF9"/>
<evidence type="ECO:0000256" key="11">
    <source>
        <dbReference type="PIRSR" id="PIRSR000350-2"/>
    </source>
</evidence>
<dbReference type="RefSeq" id="WP_006608777.1">
    <property type="nucleotide sequence ID" value="NZ_AFXA01000011.1"/>
</dbReference>
<dbReference type="PRINTS" id="PR00368">
    <property type="entry name" value="FADPNR"/>
</dbReference>
<dbReference type="InterPro" id="IPR036188">
    <property type="entry name" value="FAD/NAD-bd_sf"/>
</dbReference>
<dbReference type="GO" id="GO:0006103">
    <property type="term" value="P:2-oxoglutarate metabolic process"/>
    <property type="evidence" value="ECO:0007669"/>
    <property type="project" value="TreeGrafter"/>
</dbReference>
<reference evidence="17 18" key="1">
    <citation type="journal article" date="2013" name="Genome Announc.">
        <title>Genome Sequence of Mycoplasma columbinum Strain SF7.</title>
        <authorList>
            <person name="Guo Z."/>
            <person name="Xu X."/>
            <person name="Zheng Q."/>
            <person name="Li T."/>
            <person name="Kuang S."/>
            <person name="Zhang Z."/>
            <person name="Chen Y."/>
            <person name="Lu X."/>
            <person name="Zhou R."/>
            <person name="Bi D."/>
            <person name="Jin H."/>
        </authorList>
    </citation>
    <scope>NUCLEOTIDE SEQUENCE [LARGE SCALE GENOMIC DNA]</scope>
    <source>
        <strain evidence="17 18">SF7</strain>
    </source>
</reference>
<evidence type="ECO:0000256" key="7">
    <source>
        <dbReference type="ARBA" id="ARBA00023027"/>
    </source>
</evidence>
<dbReference type="Pfam" id="PF02852">
    <property type="entry name" value="Pyr_redox_dim"/>
    <property type="match status" value="1"/>
</dbReference>
<gene>
    <name evidence="17" type="ORF">MCSF7_01861</name>
</gene>
<evidence type="ECO:0000259" key="15">
    <source>
        <dbReference type="Pfam" id="PF02852"/>
    </source>
</evidence>
<dbReference type="NCBIfam" id="TIGR01350">
    <property type="entry name" value="lipoamide_DH"/>
    <property type="match status" value="1"/>
</dbReference>
<evidence type="ECO:0000259" key="16">
    <source>
        <dbReference type="Pfam" id="PF07992"/>
    </source>
</evidence>
<keyword evidence="6 14" id="KW-0560">Oxidoreductase</keyword>
<evidence type="ECO:0000256" key="8">
    <source>
        <dbReference type="ARBA" id="ARBA00023157"/>
    </source>
</evidence>
<protein>
    <recommendedName>
        <fullName evidence="3 14">Dihydrolipoyl dehydrogenase</fullName>
        <ecNumber evidence="2 14">1.8.1.4</ecNumber>
    </recommendedName>
</protein>
<dbReference type="PRINTS" id="PR00411">
    <property type="entry name" value="PNDRDTASEI"/>
</dbReference>
<dbReference type="InterPro" id="IPR004099">
    <property type="entry name" value="Pyr_nucl-diS_OxRdtase_dimer"/>
</dbReference>
<evidence type="ECO:0000313" key="17">
    <source>
        <dbReference type="EMBL" id="EGV00164.1"/>
    </source>
</evidence>
<dbReference type="Pfam" id="PF07992">
    <property type="entry name" value="Pyr_redox_2"/>
    <property type="match status" value="1"/>
</dbReference>
<keyword evidence="12" id="KW-0547">Nucleotide-binding</keyword>
<dbReference type="SUPFAM" id="SSF51905">
    <property type="entry name" value="FAD/NAD(P)-binding domain"/>
    <property type="match status" value="1"/>
</dbReference>
<evidence type="ECO:0000256" key="12">
    <source>
        <dbReference type="PIRSR" id="PIRSR000350-3"/>
    </source>
</evidence>
<dbReference type="InterPro" id="IPR050151">
    <property type="entry name" value="Class-I_Pyr_Nuc-Dis_Oxidored"/>
</dbReference>
<feature type="binding site" evidence="12">
    <location>
        <position position="67"/>
    </location>
    <ligand>
        <name>FAD</name>
        <dbReference type="ChEBI" id="CHEBI:57692"/>
    </ligand>
</feature>
<evidence type="ECO:0000256" key="6">
    <source>
        <dbReference type="ARBA" id="ARBA00023002"/>
    </source>
</evidence>
<keyword evidence="4 14" id="KW-0285">Flavoprotein</keyword>
<feature type="disulfide bond" description="Redox-active" evidence="13">
    <location>
        <begin position="58"/>
        <end position="63"/>
    </location>
</feature>
<dbReference type="GO" id="GO:0050660">
    <property type="term" value="F:flavin adenine dinucleotide binding"/>
    <property type="evidence" value="ECO:0007669"/>
    <property type="project" value="InterPro"/>
</dbReference>
<comment type="miscellaneous">
    <text evidence="14">The active site is a redox-active disulfide bond.</text>
</comment>
<proteinExistence type="inferred from homology"/>
<dbReference type="InterPro" id="IPR006258">
    <property type="entry name" value="Lipoamide_DH"/>
</dbReference>